<gene>
    <name evidence="2" type="ORF">SAMN02745132_02431</name>
</gene>
<name>A0A1T4UT39_9GAMM</name>
<dbReference type="AlphaFoldDB" id="A0A1T4UT39"/>
<dbReference type="EMBL" id="FUXU01000028">
    <property type="protein sequence ID" value="SKA55775.1"/>
    <property type="molecule type" value="Genomic_DNA"/>
</dbReference>
<dbReference type="OrthoDB" id="5874203at2"/>
<evidence type="ECO:0000313" key="2">
    <source>
        <dbReference type="EMBL" id="SKA55775.1"/>
    </source>
</evidence>
<evidence type="ECO:0000313" key="3">
    <source>
        <dbReference type="Proteomes" id="UP000190162"/>
    </source>
</evidence>
<organism evidence="2 3">
    <name type="scientific">Enterovibrio nigricans DSM 22720</name>
    <dbReference type="NCBI Taxonomy" id="1121868"/>
    <lineage>
        <taxon>Bacteria</taxon>
        <taxon>Pseudomonadati</taxon>
        <taxon>Pseudomonadota</taxon>
        <taxon>Gammaproteobacteria</taxon>
        <taxon>Vibrionales</taxon>
        <taxon>Vibrionaceae</taxon>
        <taxon>Enterovibrio</taxon>
    </lineage>
</organism>
<dbReference type="RefSeq" id="WP_078752768.1">
    <property type="nucleotide sequence ID" value="NZ_FUXU01000028.1"/>
</dbReference>
<sequence length="154" mass="16775">MRKSQVAKFVFLSLFASASVSANQINGVFGIGYGFGGDELLEVQYWGGDSGSIEANAGISVFGGMDYWFQDKYFARGTIGYKFDSESADNGEVSFDHIPLELTANAKFGNHVLGAGIAYHTAVELECDMRTPAIAHWNSIMRWASLHNTNTNSN</sequence>
<evidence type="ECO:0000256" key="1">
    <source>
        <dbReference type="SAM" id="SignalP"/>
    </source>
</evidence>
<feature type="signal peptide" evidence="1">
    <location>
        <begin position="1"/>
        <end position="22"/>
    </location>
</feature>
<feature type="chain" id="PRO_5012029727" description="Outer membrane protein beta-barrel domain-containing protein" evidence="1">
    <location>
        <begin position="23"/>
        <end position="154"/>
    </location>
</feature>
<evidence type="ECO:0008006" key="4">
    <source>
        <dbReference type="Google" id="ProtNLM"/>
    </source>
</evidence>
<keyword evidence="3" id="KW-1185">Reference proteome</keyword>
<keyword evidence="1" id="KW-0732">Signal</keyword>
<dbReference type="Proteomes" id="UP000190162">
    <property type="component" value="Unassembled WGS sequence"/>
</dbReference>
<proteinExistence type="predicted"/>
<reference evidence="3" key="1">
    <citation type="submission" date="2017-02" db="EMBL/GenBank/DDBJ databases">
        <authorList>
            <person name="Varghese N."/>
            <person name="Submissions S."/>
        </authorList>
    </citation>
    <scope>NUCLEOTIDE SEQUENCE [LARGE SCALE GENOMIC DNA]</scope>
    <source>
        <strain evidence="3">DSM 22720</strain>
    </source>
</reference>
<protein>
    <recommendedName>
        <fullName evidence="4">Outer membrane protein beta-barrel domain-containing protein</fullName>
    </recommendedName>
</protein>
<accession>A0A1T4UT39</accession>